<dbReference type="AlphaFoldDB" id="A0A1M6LVF5"/>
<evidence type="ECO:0000313" key="1">
    <source>
        <dbReference type="EMBL" id="SHJ75161.1"/>
    </source>
</evidence>
<reference evidence="2" key="1">
    <citation type="submission" date="2016-11" db="EMBL/GenBank/DDBJ databases">
        <authorList>
            <person name="Varghese N."/>
            <person name="Submissions S."/>
        </authorList>
    </citation>
    <scope>NUCLEOTIDE SEQUENCE [LARGE SCALE GENOMIC DNA]</scope>
    <source>
        <strain evidence="2">DSM 26884</strain>
    </source>
</reference>
<organism evidence="1 2">
    <name type="scientific">Bacteroides stercorirosoris</name>
    <dbReference type="NCBI Taxonomy" id="871324"/>
    <lineage>
        <taxon>Bacteria</taxon>
        <taxon>Pseudomonadati</taxon>
        <taxon>Bacteroidota</taxon>
        <taxon>Bacteroidia</taxon>
        <taxon>Bacteroidales</taxon>
        <taxon>Bacteroidaceae</taxon>
        <taxon>Bacteroides</taxon>
    </lineage>
</organism>
<protein>
    <submittedName>
        <fullName evidence="1">Uncharacterized protein</fullName>
    </submittedName>
</protein>
<evidence type="ECO:0000313" key="2">
    <source>
        <dbReference type="Proteomes" id="UP000184192"/>
    </source>
</evidence>
<keyword evidence="2" id="KW-1185">Reference proteome</keyword>
<gene>
    <name evidence="1" type="ORF">SAMN05444350_1568</name>
</gene>
<accession>A0A1M6LVF5</accession>
<dbReference type="EMBL" id="FQZN01000056">
    <property type="protein sequence ID" value="SHJ75161.1"/>
    <property type="molecule type" value="Genomic_DNA"/>
</dbReference>
<proteinExistence type="predicted"/>
<sequence>MKAGTPIVLALANGRPGLSYTTFSYGDIKLSQKPTSSAMKNSQ</sequence>
<dbReference type="Proteomes" id="UP000184192">
    <property type="component" value="Unassembled WGS sequence"/>
</dbReference>
<name>A0A1M6LVF5_9BACE</name>